<organism evidence="1">
    <name type="scientific">viral metagenome</name>
    <dbReference type="NCBI Taxonomy" id="1070528"/>
    <lineage>
        <taxon>unclassified sequences</taxon>
        <taxon>metagenomes</taxon>
        <taxon>organismal metagenomes</taxon>
    </lineage>
</organism>
<reference evidence="1" key="1">
    <citation type="submission" date="2020-03" db="EMBL/GenBank/DDBJ databases">
        <title>The deep terrestrial virosphere.</title>
        <authorList>
            <person name="Holmfeldt K."/>
            <person name="Nilsson E."/>
            <person name="Simone D."/>
            <person name="Lopez-Fernandez M."/>
            <person name="Wu X."/>
            <person name="de Brujin I."/>
            <person name="Lundin D."/>
            <person name="Andersson A."/>
            <person name="Bertilsson S."/>
            <person name="Dopson M."/>
        </authorList>
    </citation>
    <scope>NUCLEOTIDE SEQUENCE</scope>
    <source>
        <strain evidence="2">MM415A00374</strain>
        <strain evidence="1">MM415B00446</strain>
    </source>
</reference>
<protein>
    <submittedName>
        <fullName evidence="1">Uncharacterized protein</fullName>
    </submittedName>
</protein>
<dbReference type="AlphaFoldDB" id="A0A6M3J588"/>
<dbReference type="EMBL" id="MT141530">
    <property type="protein sequence ID" value="QJA65026.1"/>
    <property type="molecule type" value="Genomic_DNA"/>
</dbReference>
<sequence>MTNQEKIREGIQELIFASWDKPVKSADLAWDILSYLHSQGVVYKIEEKLPSIFNVFEEVISAYEYRQKLVDYGKFESLLGE</sequence>
<dbReference type="EMBL" id="MT142494">
    <property type="protein sequence ID" value="QJA82701.1"/>
    <property type="molecule type" value="Genomic_DNA"/>
</dbReference>
<evidence type="ECO:0000313" key="2">
    <source>
        <dbReference type="EMBL" id="QJA82701.1"/>
    </source>
</evidence>
<accession>A0A6M3J588</accession>
<evidence type="ECO:0000313" key="1">
    <source>
        <dbReference type="EMBL" id="QJA65026.1"/>
    </source>
</evidence>
<name>A0A6M3J588_9ZZZZ</name>
<proteinExistence type="predicted"/>
<gene>
    <name evidence="2" type="ORF">MM415A00374_0013</name>
    <name evidence="1" type="ORF">MM415B00446_0050</name>
</gene>